<accession>A0ABV8QW74</accession>
<dbReference type="SUPFAM" id="SSF52833">
    <property type="entry name" value="Thioredoxin-like"/>
    <property type="match status" value="1"/>
</dbReference>
<sequence length="261" mass="28846">MRLIKTIALLVTVGFIAILCFAKNSNNANLHLNSKPFIGVYEPVAVLELFTSQGCSSCPSADKLLKETIINTKGKKIFALSFHVDYWNRLGWADPFSNKAFSKRQSDYVDAFGINGSYTPQLVVNGNKEFVGSDNTTLYNVLNSALNTKTAARFKYLFVRYNAENAIQIDYELEGNFRDCDVNFALVSNSETTVVKRGENGGRTLENDHVVRQFITKTAATKGTEIFATTPTPAKNNASIVAYIQQKNNRTIIGATATTIQ</sequence>
<dbReference type="PANTHER" id="PTHR36057:SF1">
    <property type="entry name" value="LIPOPROTEIN LIPID ATTACHMENT SITE-LIKE PROTEIN, PUTATIVE (DUF1223)-RELATED"/>
    <property type="match status" value="1"/>
</dbReference>
<gene>
    <name evidence="1" type="ORF">ACFOWM_09895</name>
</gene>
<dbReference type="PANTHER" id="PTHR36057">
    <property type="match status" value="1"/>
</dbReference>
<reference evidence="2" key="1">
    <citation type="journal article" date="2019" name="Int. J. Syst. Evol. Microbiol.">
        <title>The Global Catalogue of Microorganisms (GCM) 10K type strain sequencing project: providing services to taxonomists for standard genome sequencing and annotation.</title>
        <authorList>
            <consortium name="The Broad Institute Genomics Platform"/>
            <consortium name="The Broad Institute Genome Sequencing Center for Infectious Disease"/>
            <person name="Wu L."/>
            <person name="Ma J."/>
        </authorList>
    </citation>
    <scope>NUCLEOTIDE SEQUENCE [LARGE SCALE GENOMIC DNA]</scope>
    <source>
        <strain evidence="2">CECT 8289</strain>
    </source>
</reference>
<organism evidence="1 2">
    <name type="scientific">Ferruginibacter yonginensis</name>
    <dbReference type="NCBI Taxonomy" id="1310416"/>
    <lineage>
        <taxon>Bacteria</taxon>
        <taxon>Pseudomonadati</taxon>
        <taxon>Bacteroidota</taxon>
        <taxon>Chitinophagia</taxon>
        <taxon>Chitinophagales</taxon>
        <taxon>Chitinophagaceae</taxon>
        <taxon>Ferruginibacter</taxon>
    </lineage>
</organism>
<dbReference type="RefSeq" id="WP_379709418.1">
    <property type="nucleotide sequence ID" value="NZ_JBHSCZ010000002.1"/>
</dbReference>
<dbReference type="Pfam" id="PF06764">
    <property type="entry name" value="DUF1223"/>
    <property type="match status" value="1"/>
</dbReference>
<proteinExistence type="predicted"/>
<dbReference type="InterPro" id="IPR036249">
    <property type="entry name" value="Thioredoxin-like_sf"/>
</dbReference>
<dbReference type="InterPro" id="IPR010634">
    <property type="entry name" value="DUF1223"/>
</dbReference>
<comment type="caution">
    <text evidence="1">The sequence shown here is derived from an EMBL/GenBank/DDBJ whole genome shotgun (WGS) entry which is preliminary data.</text>
</comment>
<evidence type="ECO:0000313" key="2">
    <source>
        <dbReference type="Proteomes" id="UP001595907"/>
    </source>
</evidence>
<name>A0ABV8QW74_9BACT</name>
<dbReference type="EMBL" id="JBHSCZ010000002">
    <property type="protein sequence ID" value="MFC4263189.1"/>
    <property type="molecule type" value="Genomic_DNA"/>
</dbReference>
<protein>
    <submittedName>
        <fullName evidence="1">DUF1223 domain-containing protein</fullName>
    </submittedName>
</protein>
<evidence type="ECO:0000313" key="1">
    <source>
        <dbReference type="EMBL" id="MFC4263189.1"/>
    </source>
</evidence>
<dbReference type="Proteomes" id="UP001595907">
    <property type="component" value="Unassembled WGS sequence"/>
</dbReference>
<keyword evidence="2" id="KW-1185">Reference proteome</keyword>